<feature type="compositionally biased region" description="Basic and acidic residues" evidence="2">
    <location>
        <begin position="117"/>
        <end position="129"/>
    </location>
</feature>
<dbReference type="AlphaFoldDB" id="B3RSP6"/>
<proteinExistence type="inferred from homology"/>
<dbReference type="HOGENOM" id="CLU_1295865_0_0_1"/>
<evidence type="ECO:0000313" key="3">
    <source>
        <dbReference type="EMBL" id="EDV26554.1"/>
    </source>
</evidence>
<gene>
    <name evidence="3" type="ORF">TRIADDRAFT_54680</name>
</gene>
<evidence type="ECO:0000256" key="2">
    <source>
        <dbReference type="SAM" id="MobiDB-lite"/>
    </source>
</evidence>
<dbReference type="Pfam" id="PF15260">
    <property type="entry name" value="FAM219A"/>
    <property type="match status" value="1"/>
</dbReference>
<dbReference type="PANTHER" id="PTHR31281">
    <property type="entry name" value="PROTEIN FAM219A"/>
    <property type="match status" value="1"/>
</dbReference>
<dbReference type="RefSeq" id="XP_002110550.1">
    <property type="nucleotide sequence ID" value="XM_002110514.1"/>
</dbReference>
<dbReference type="GeneID" id="6751763"/>
<dbReference type="EMBL" id="DS985243">
    <property type="protein sequence ID" value="EDV26554.1"/>
    <property type="molecule type" value="Genomic_DNA"/>
</dbReference>
<keyword evidence="4" id="KW-1185">Reference proteome</keyword>
<dbReference type="InParanoid" id="B3RSP6"/>
<dbReference type="Proteomes" id="UP000009022">
    <property type="component" value="Unassembled WGS sequence"/>
</dbReference>
<dbReference type="InterPro" id="IPR029339">
    <property type="entry name" value="FAM219"/>
</dbReference>
<feature type="region of interest" description="Disordered" evidence="2">
    <location>
        <begin position="117"/>
        <end position="144"/>
    </location>
</feature>
<evidence type="ECO:0000256" key="1">
    <source>
        <dbReference type="ARBA" id="ARBA00010549"/>
    </source>
</evidence>
<evidence type="ECO:0000313" key="4">
    <source>
        <dbReference type="Proteomes" id="UP000009022"/>
    </source>
</evidence>
<comment type="similarity">
    <text evidence="1">Belongs to the FAM219 family.</text>
</comment>
<protein>
    <submittedName>
        <fullName evidence="3">Uncharacterized protein</fullName>
    </submittedName>
</protein>
<reference evidence="3 4" key="1">
    <citation type="journal article" date="2008" name="Nature">
        <title>The Trichoplax genome and the nature of placozoans.</title>
        <authorList>
            <person name="Srivastava M."/>
            <person name="Begovic E."/>
            <person name="Chapman J."/>
            <person name="Putnam N.H."/>
            <person name="Hellsten U."/>
            <person name="Kawashima T."/>
            <person name="Kuo A."/>
            <person name="Mitros T."/>
            <person name="Salamov A."/>
            <person name="Carpenter M.L."/>
            <person name="Signorovitch A.Y."/>
            <person name="Moreno M.A."/>
            <person name="Kamm K."/>
            <person name="Grimwood J."/>
            <person name="Schmutz J."/>
            <person name="Shapiro H."/>
            <person name="Grigoriev I.V."/>
            <person name="Buss L.W."/>
            <person name="Schierwater B."/>
            <person name="Dellaporta S.L."/>
            <person name="Rokhsar D.S."/>
        </authorList>
    </citation>
    <scope>NUCLEOTIDE SEQUENCE [LARGE SCALE GENOMIC DNA]</scope>
    <source>
        <strain evidence="3 4">Grell-BS-1999</strain>
    </source>
</reference>
<organism evidence="3 4">
    <name type="scientific">Trichoplax adhaerens</name>
    <name type="common">Trichoplax reptans</name>
    <dbReference type="NCBI Taxonomy" id="10228"/>
    <lineage>
        <taxon>Eukaryota</taxon>
        <taxon>Metazoa</taxon>
        <taxon>Placozoa</taxon>
        <taxon>Uniplacotomia</taxon>
        <taxon>Trichoplacea</taxon>
        <taxon>Trichoplacidae</taxon>
        <taxon>Trichoplax</taxon>
    </lineage>
</organism>
<dbReference type="CTD" id="6751763"/>
<dbReference type="PANTHER" id="PTHR31281:SF3">
    <property type="entry name" value="PROTEIN FAM219A"/>
    <property type="match status" value="1"/>
</dbReference>
<accession>B3RSP6</accession>
<dbReference type="KEGG" id="tad:TRIADDRAFT_54680"/>
<sequence>MPTGNVNVNLIGGFASYGHTSSTSTADDADIDEELIKRMEYLLLLQSIPSIDCVLFVDRVLMLLSSAILFYDIEMANIHFVLFEVDNRESRVKKLTKKVMKPSHGLQQIEDHKIMTKKLDNDKSKEKTRILPKSSSNRPPKYSKIDGKQLLNHEANDNSAMLQPVEIFEIKQQLMKDGFRLDEATDDEEFDLFPTRVVTQEGSKCSCCTCIIL</sequence>
<name>B3RSP6_TRIAD</name>